<comment type="caution">
    <text evidence="3">The sequence shown here is derived from an EMBL/GenBank/DDBJ whole genome shotgun (WGS) entry which is preliminary data.</text>
</comment>
<evidence type="ECO:0000313" key="3">
    <source>
        <dbReference type="EMBL" id="REL29968.1"/>
    </source>
</evidence>
<name>A0A3E0TZ96_9GAMM</name>
<feature type="compositionally biased region" description="Low complexity" evidence="1">
    <location>
        <begin position="65"/>
        <end position="82"/>
    </location>
</feature>
<accession>A0A3E0TZ96</accession>
<dbReference type="EMBL" id="QUOT01000001">
    <property type="protein sequence ID" value="REL29968.1"/>
    <property type="molecule type" value="Genomic_DNA"/>
</dbReference>
<dbReference type="RefSeq" id="WP_116014054.1">
    <property type="nucleotide sequence ID" value="NZ_QUOT01000001.1"/>
</dbReference>
<feature type="compositionally biased region" description="Polar residues" evidence="1">
    <location>
        <begin position="24"/>
        <end position="35"/>
    </location>
</feature>
<keyword evidence="4" id="KW-1185">Reference proteome</keyword>
<proteinExistence type="predicted"/>
<keyword evidence="2" id="KW-0732">Signal</keyword>
<protein>
    <submittedName>
        <fullName evidence="3">Uncharacterized protein</fullName>
    </submittedName>
</protein>
<feature type="chain" id="PRO_5017558927" evidence="2">
    <location>
        <begin position="22"/>
        <end position="233"/>
    </location>
</feature>
<feature type="region of interest" description="Disordered" evidence="1">
    <location>
        <begin position="24"/>
        <end position="90"/>
    </location>
</feature>
<organism evidence="3 4">
    <name type="scientific">Thalassotalea euphylliae</name>
    <dbReference type="NCBI Taxonomy" id="1655234"/>
    <lineage>
        <taxon>Bacteria</taxon>
        <taxon>Pseudomonadati</taxon>
        <taxon>Pseudomonadota</taxon>
        <taxon>Gammaproteobacteria</taxon>
        <taxon>Alteromonadales</taxon>
        <taxon>Colwelliaceae</taxon>
        <taxon>Thalassotalea</taxon>
    </lineage>
</organism>
<gene>
    <name evidence="3" type="ORF">DXX94_04195</name>
</gene>
<evidence type="ECO:0000256" key="2">
    <source>
        <dbReference type="SAM" id="SignalP"/>
    </source>
</evidence>
<evidence type="ECO:0000256" key="1">
    <source>
        <dbReference type="SAM" id="MobiDB-lite"/>
    </source>
</evidence>
<dbReference type="Proteomes" id="UP000256899">
    <property type="component" value="Unassembled WGS sequence"/>
</dbReference>
<dbReference type="AlphaFoldDB" id="A0A3E0TZ96"/>
<sequence length="233" mass="25628">MKAKLTVGALLAMCPLTWASAQNTDANSTELQTAETPVEQVANESQAVEEKMIDLAQASKEQEAPSDSSVPPTEETTEVTTEVTDEFEPSVAEMPTEVFSVEEQTDLSATLDDLSSDVQAAEATIESSVDDTPYNFVRPVPEEGDVFIPVLSDAKVFAEFIDELPAVVNFFTMASEDEIIAFYSENYGEPVEQERKRGRLNVTFYLQDVATRVVISEQDNRRQVDVLQESAAL</sequence>
<reference evidence="4" key="1">
    <citation type="submission" date="2018-08" db="EMBL/GenBank/DDBJ databases">
        <title>Thalassotalea euphylliae genome.</title>
        <authorList>
            <person name="Summers S."/>
            <person name="Rice S.A."/>
            <person name="Freckelton M.L."/>
            <person name="Nedved B.T."/>
            <person name="Hadfield M.G."/>
        </authorList>
    </citation>
    <scope>NUCLEOTIDE SEQUENCE [LARGE SCALE GENOMIC DNA]</scope>
    <source>
        <strain evidence="4">H3</strain>
    </source>
</reference>
<evidence type="ECO:0000313" key="4">
    <source>
        <dbReference type="Proteomes" id="UP000256899"/>
    </source>
</evidence>
<feature type="signal peptide" evidence="2">
    <location>
        <begin position="1"/>
        <end position="21"/>
    </location>
</feature>